<dbReference type="Pfam" id="PF00538">
    <property type="entry name" value="Linker_histone"/>
    <property type="match status" value="1"/>
</dbReference>
<dbReference type="EMBL" id="CAWUPB010001176">
    <property type="protein sequence ID" value="CAK7349612.1"/>
    <property type="molecule type" value="Genomic_DNA"/>
</dbReference>
<proteinExistence type="predicted"/>
<dbReference type="Proteomes" id="UP001314170">
    <property type="component" value="Unassembled WGS sequence"/>
</dbReference>
<dbReference type="InterPro" id="IPR005818">
    <property type="entry name" value="Histone_H1/H5_H15"/>
</dbReference>
<feature type="compositionally biased region" description="Basic and acidic residues" evidence="4">
    <location>
        <begin position="233"/>
        <end position="247"/>
    </location>
</feature>
<dbReference type="GO" id="GO:0005730">
    <property type="term" value="C:nucleolus"/>
    <property type="evidence" value="ECO:0007669"/>
    <property type="project" value="TreeGrafter"/>
</dbReference>
<protein>
    <recommendedName>
        <fullName evidence="5">H15 domain-containing protein</fullName>
    </recommendedName>
</protein>
<dbReference type="PANTHER" id="PTHR11467:SF109">
    <property type="entry name" value="H15 DOMAIN-CONTAINING PROTEIN"/>
    <property type="match status" value="1"/>
</dbReference>
<dbReference type="SUPFAM" id="SSF46785">
    <property type="entry name" value="Winged helix' DNA-binding domain"/>
    <property type="match status" value="1"/>
</dbReference>
<comment type="subcellular location">
    <subcellularLocation>
        <location evidence="1">Nucleus</location>
    </subcellularLocation>
</comment>
<dbReference type="SMART" id="SM00526">
    <property type="entry name" value="H15"/>
    <property type="match status" value="1"/>
</dbReference>
<dbReference type="GO" id="GO:0000786">
    <property type="term" value="C:nucleosome"/>
    <property type="evidence" value="ECO:0007669"/>
    <property type="project" value="InterPro"/>
</dbReference>
<keyword evidence="2" id="KW-0238">DNA-binding</keyword>
<dbReference type="Gene3D" id="1.10.10.10">
    <property type="entry name" value="Winged helix-like DNA-binding domain superfamily/Winged helix DNA-binding domain"/>
    <property type="match status" value="1"/>
</dbReference>
<keyword evidence="7" id="KW-1185">Reference proteome</keyword>
<feature type="compositionally biased region" description="Basic and acidic residues" evidence="4">
    <location>
        <begin position="304"/>
        <end position="315"/>
    </location>
</feature>
<feature type="region of interest" description="Disordered" evidence="4">
    <location>
        <begin position="225"/>
        <end position="315"/>
    </location>
</feature>
<gene>
    <name evidence="6" type="ORF">DCAF_LOCUS22332</name>
</gene>
<evidence type="ECO:0000259" key="5">
    <source>
        <dbReference type="PROSITE" id="PS51504"/>
    </source>
</evidence>
<dbReference type="InterPro" id="IPR036390">
    <property type="entry name" value="WH_DNA-bd_sf"/>
</dbReference>
<dbReference type="GO" id="GO:0006334">
    <property type="term" value="P:nucleosome assembly"/>
    <property type="evidence" value="ECO:0007669"/>
    <property type="project" value="InterPro"/>
</dbReference>
<evidence type="ECO:0000256" key="3">
    <source>
        <dbReference type="ARBA" id="ARBA00023242"/>
    </source>
</evidence>
<evidence type="ECO:0000256" key="4">
    <source>
        <dbReference type="SAM" id="MobiDB-lite"/>
    </source>
</evidence>
<dbReference type="GO" id="GO:0030261">
    <property type="term" value="P:chromosome condensation"/>
    <property type="evidence" value="ECO:0007669"/>
    <property type="project" value="TreeGrafter"/>
</dbReference>
<comment type="caution">
    <text evidence="6">The sequence shown here is derived from an EMBL/GenBank/DDBJ whole genome shotgun (WGS) entry which is preliminary data.</text>
</comment>
<feature type="compositionally biased region" description="Polar residues" evidence="4">
    <location>
        <begin position="284"/>
        <end position="297"/>
    </location>
</feature>
<evidence type="ECO:0000256" key="1">
    <source>
        <dbReference type="ARBA" id="ARBA00004123"/>
    </source>
</evidence>
<evidence type="ECO:0000313" key="6">
    <source>
        <dbReference type="EMBL" id="CAK7349612.1"/>
    </source>
</evidence>
<feature type="domain" description="H15" evidence="5">
    <location>
        <begin position="95"/>
        <end position="166"/>
    </location>
</feature>
<dbReference type="AlphaFoldDB" id="A0AAV1SHA4"/>
<accession>A0AAV1SHA4</accession>
<keyword evidence="3" id="KW-0539">Nucleus</keyword>
<sequence>MSRMLIDVPAAGEGCCTWKELDYSCRVMVSHGKIDTNFTNTTALENYNQYESNKRHRSGVILEELSTFILPQPVSAQTAMHIDEMLAGIHYYTPEHAPYSEMIHRAIDHALKEGKGSSQASISLYLKSQYHDLPWAHESFLSHHLALLATKGEITITPNGCYMFPPSSHYLKNQQQGRKEVKMPLTMQYSNIGEGNLSVKPAITTSIPLLAQADEPQVIRAVVEVKKRRGRPPNKEKMEAKEKEKQTKARRKQDCSNLGGGQEILVIKDKKVYYGPKKRRGRSPKSSNEATPATANGDSGGGRWDSDNEGKKGHE</sequence>
<dbReference type="PROSITE" id="PS51504">
    <property type="entry name" value="H15"/>
    <property type="match status" value="1"/>
</dbReference>
<organism evidence="6 7">
    <name type="scientific">Dovyalis caffra</name>
    <dbReference type="NCBI Taxonomy" id="77055"/>
    <lineage>
        <taxon>Eukaryota</taxon>
        <taxon>Viridiplantae</taxon>
        <taxon>Streptophyta</taxon>
        <taxon>Embryophyta</taxon>
        <taxon>Tracheophyta</taxon>
        <taxon>Spermatophyta</taxon>
        <taxon>Magnoliopsida</taxon>
        <taxon>eudicotyledons</taxon>
        <taxon>Gunneridae</taxon>
        <taxon>Pentapetalae</taxon>
        <taxon>rosids</taxon>
        <taxon>fabids</taxon>
        <taxon>Malpighiales</taxon>
        <taxon>Salicaceae</taxon>
        <taxon>Flacourtieae</taxon>
        <taxon>Dovyalis</taxon>
    </lineage>
</organism>
<evidence type="ECO:0000256" key="2">
    <source>
        <dbReference type="ARBA" id="ARBA00023125"/>
    </source>
</evidence>
<evidence type="ECO:0000313" key="7">
    <source>
        <dbReference type="Proteomes" id="UP001314170"/>
    </source>
</evidence>
<dbReference type="PANTHER" id="PTHR11467">
    <property type="entry name" value="HISTONE H1"/>
    <property type="match status" value="1"/>
</dbReference>
<dbReference type="GO" id="GO:0031492">
    <property type="term" value="F:nucleosomal DNA binding"/>
    <property type="evidence" value="ECO:0007669"/>
    <property type="project" value="TreeGrafter"/>
</dbReference>
<dbReference type="InterPro" id="IPR036388">
    <property type="entry name" value="WH-like_DNA-bd_sf"/>
</dbReference>
<reference evidence="6 7" key="1">
    <citation type="submission" date="2024-01" db="EMBL/GenBank/DDBJ databases">
        <authorList>
            <person name="Waweru B."/>
        </authorList>
    </citation>
    <scope>NUCLEOTIDE SEQUENCE [LARGE SCALE GENOMIC DNA]</scope>
</reference>
<dbReference type="GO" id="GO:0045910">
    <property type="term" value="P:negative regulation of DNA recombination"/>
    <property type="evidence" value="ECO:0007669"/>
    <property type="project" value="TreeGrafter"/>
</dbReference>
<name>A0AAV1SHA4_9ROSI</name>
<dbReference type="GO" id="GO:0003690">
    <property type="term" value="F:double-stranded DNA binding"/>
    <property type="evidence" value="ECO:0007669"/>
    <property type="project" value="TreeGrafter"/>
</dbReference>